<sequence>MIRTLFAAAFAVTLVFAPAAFAPAAFAHDGKAHFGDLDLSGMFARATLPNAPVGGGFLTITNHGSDADTLVSATSTAAKSVQVHEMKMEGDVMKMRHLGDGLPIPAGETVSLTPSGLHLMFMGLEQPFVEGATVPVTLTFANAGSVEVALPVLSVAATGVTRTHGPRCHGFG</sequence>
<dbReference type="InterPro" id="IPR036182">
    <property type="entry name" value="PCuAC_sf"/>
</dbReference>
<dbReference type="InterPro" id="IPR007410">
    <property type="entry name" value="LpqE-like"/>
</dbReference>
<dbReference type="Pfam" id="PF04314">
    <property type="entry name" value="PCuAC"/>
    <property type="match status" value="1"/>
</dbReference>
<accession>A0ABY7YZW3</accession>
<organism evidence="2 3">
    <name type="scientific">Devosia rhodophyticola</name>
    <dbReference type="NCBI Taxonomy" id="3026423"/>
    <lineage>
        <taxon>Bacteria</taxon>
        <taxon>Pseudomonadati</taxon>
        <taxon>Pseudomonadota</taxon>
        <taxon>Alphaproteobacteria</taxon>
        <taxon>Hyphomicrobiales</taxon>
        <taxon>Devosiaceae</taxon>
        <taxon>Devosia</taxon>
    </lineage>
</organism>
<dbReference type="Proteomes" id="UP001222118">
    <property type="component" value="Chromosome"/>
</dbReference>
<dbReference type="PANTHER" id="PTHR36302">
    <property type="entry name" value="BLR7088 PROTEIN"/>
    <property type="match status" value="1"/>
</dbReference>
<proteinExistence type="predicted"/>
<evidence type="ECO:0000313" key="2">
    <source>
        <dbReference type="EMBL" id="WDR06796.1"/>
    </source>
</evidence>
<dbReference type="SUPFAM" id="SSF110087">
    <property type="entry name" value="DR1885-like metal-binding protein"/>
    <property type="match status" value="1"/>
</dbReference>
<keyword evidence="3" id="KW-1185">Reference proteome</keyword>
<gene>
    <name evidence="2" type="ORF">PSQ90_04915</name>
</gene>
<dbReference type="InterPro" id="IPR058248">
    <property type="entry name" value="Lxx211020-like"/>
</dbReference>
<dbReference type="EMBL" id="CP118247">
    <property type="protein sequence ID" value="WDR06796.1"/>
    <property type="molecule type" value="Genomic_DNA"/>
</dbReference>
<feature type="chain" id="PRO_5046094398" evidence="1">
    <location>
        <begin position="28"/>
        <end position="172"/>
    </location>
</feature>
<reference evidence="2 3" key="1">
    <citation type="submission" date="2023-02" db="EMBL/GenBank/DDBJ databases">
        <title>Devosia chondri sp. nov., isolated from the phycosphere of marine algae.</title>
        <authorList>
            <person name="Kim J.M."/>
            <person name="Lee J.K."/>
            <person name="Choi B.J."/>
            <person name="Bayburt H."/>
            <person name="Jeon C.O."/>
        </authorList>
    </citation>
    <scope>NUCLEOTIDE SEQUENCE [LARGE SCALE GENOMIC DNA]</scope>
    <source>
        <strain evidence="2 3">G2-5</strain>
    </source>
</reference>
<evidence type="ECO:0000313" key="3">
    <source>
        <dbReference type="Proteomes" id="UP001222118"/>
    </source>
</evidence>
<keyword evidence="1" id="KW-0732">Signal</keyword>
<dbReference type="Gene3D" id="2.60.40.1890">
    <property type="entry name" value="PCu(A)C copper chaperone"/>
    <property type="match status" value="1"/>
</dbReference>
<name>A0ABY7YZW3_9HYPH</name>
<dbReference type="PANTHER" id="PTHR36302:SF1">
    <property type="entry name" value="COPPER CHAPERONE PCU(A)C"/>
    <property type="match status" value="1"/>
</dbReference>
<dbReference type="RefSeq" id="WP_282212309.1">
    <property type="nucleotide sequence ID" value="NZ_CP118247.1"/>
</dbReference>
<feature type="signal peptide" evidence="1">
    <location>
        <begin position="1"/>
        <end position="27"/>
    </location>
</feature>
<protein>
    <submittedName>
        <fullName evidence="2">Copper chaperone PCu(A)C</fullName>
    </submittedName>
</protein>
<evidence type="ECO:0000256" key="1">
    <source>
        <dbReference type="SAM" id="SignalP"/>
    </source>
</evidence>